<evidence type="ECO:0000256" key="2">
    <source>
        <dbReference type="SAM" id="MobiDB-lite"/>
    </source>
</evidence>
<feature type="compositionally biased region" description="Polar residues" evidence="2">
    <location>
        <begin position="265"/>
        <end position="288"/>
    </location>
</feature>
<gene>
    <name evidence="3" type="ORF">R1flu_027084</name>
</gene>
<comment type="caution">
    <text evidence="3">The sequence shown here is derived from an EMBL/GenBank/DDBJ whole genome shotgun (WGS) entry which is preliminary data.</text>
</comment>
<dbReference type="EMBL" id="JBHFFA010000008">
    <property type="protein sequence ID" value="KAL2608511.1"/>
    <property type="molecule type" value="Genomic_DNA"/>
</dbReference>
<accession>A0ABD1XHU0</accession>
<feature type="coiled-coil region" evidence="1">
    <location>
        <begin position="132"/>
        <end position="167"/>
    </location>
</feature>
<evidence type="ECO:0000256" key="1">
    <source>
        <dbReference type="SAM" id="Coils"/>
    </source>
</evidence>
<sequence length="712" mass="80583">MAADKRKSPGSTDKKKSSGNSGDKQKGNGGVSQSDQKLRDQAMEELRKQYFQARAAIPPQIPKFFNLQIDEWNMNQYGSMMPDVERSRMMRKGEWLGLALPHQDYDHDAYMAEIMPEFDDWRLKTMITEHNNQQVADKVEEERLRREEEEQLRVHEAEENAAAAKRAAEARATTAAALAEKKEKERIIAEAELDAVAAGPVSADETPQVYRRRVQLRQFRNQVERLRMKAKLAGKATAFETPSLPPIESDFYQPLPKGIYGSIQMPASRNPSESAGNSQPRGDRTNNGWEVTKTFTAARAMEHQPQEAETHYFDPEASTRLRSEHWNGDPYQTTHPYLGKATLSGPKYANWSPHPYLCDLDTLQQRFGSWRGTKVMEIEPQVNAGNLRGERIRLGWGATECGNLRYPPVGLCNEQQFVCRVDYSKSGKDPCFAECPAGIKLSGANPSWPTTSRPGMSWYTTQGLKPEYRPEPHTLKPLAPSAGVSTERNVPLAYRNHPRCLMDPNLNQIVLTKTMGQFVPPHFRPQPGDILILQKPRQNSTKSPSYLVFKTLDEDFSHHFIPGDQIVRIGKFVNGRWKLTKHFKMFKLVEGRRWMIIGLLDNDRKLIPIQKPCHQKVSTVVLGFWPRRGDLLLKAVSLNDPSQLDWVVVPVTGPAFKPHPGDVNLRVYTSKPRPGLGEMAGSVEMYVYDGAGMGWVFMGRDDCLLDSEGRET</sequence>
<keyword evidence="1" id="KW-0175">Coiled coil</keyword>
<reference evidence="3 4" key="1">
    <citation type="submission" date="2024-09" db="EMBL/GenBank/DDBJ databases">
        <title>Chromosome-scale assembly of Riccia fluitans.</title>
        <authorList>
            <person name="Paukszto L."/>
            <person name="Sawicki J."/>
            <person name="Karawczyk K."/>
            <person name="Piernik-Szablinska J."/>
            <person name="Szczecinska M."/>
            <person name="Mazdziarz M."/>
        </authorList>
    </citation>
    <scope>NUCLEOTIDE SEQUENCE [LARGE SCALE GENOMIC DNA]</scope>
    <source>
        <strain evidence="3">Rf_01</strain>
        <tissue evidence="3">Aerial parts of the thallus</tissue>
    </source>
</reference>
<organism evidence="3 4">
    <name type="scientific">Riccia fluitans</name>
    <dbReference type="NCBI Taxonomy" id="41844"/>
    <lineage>
        <taxon>Eukaryota</taxon>
        <taxon>Viridiplantae</taxon>
        <taxon>Streptophyta</taxon>
        <taxon>Embryophyta</taxon>
        <taxon>Marchantiophyta</taxon>
        <taxon>Marchantiopsida</taxon>
        <taxon>Marchantiidae</taxon>
        <taxon>Marchantiales</taxon>
        <taxon>Ricciaceae</taxon>
        <taxon>Riccia</taxon>
    </lineage>
</organism>
<feature type="region of interest" description="Disordered" evidence="2">
    <location>
        <begin position="262"/>
        <end position="288"/>
    </location>
</feature>
<evidence type="ECO:0000313" key="4">
    <source>
        <dbReference type="Proteomes" id="UP001605036"/>
    </source>
</evidence>
<dbReference type="Proteomes" id="UP001605036">
    <property type="component" value="Unassembled WGS sequence"/>
</dbReference>
<proteinExistence type="predicted"/>
<dbReference type="AlphaFoldDB" id="A0ABD1XHU0"/>
<feature type="region of interest" description="Disordered" evidence="2">
    <location>
        <begin position="1"/>
        <end position="42"/>
    </location>
</feature>
<evidence type="ECO:0000313" key="3">
    <source>
        <dbReference type="EMBL" id="KAL2608511.1"/>
    </source>
</evidence>
<name>A0ABD1XHU0_9MARC</name>
<protein>
    <submittedName>
        <fullName evidence="3">Uncharacterized protein</fullName>
    </submittedName>
</protein>
<keyword evidence="4" id="KW-1185">Reference proteome</keyword>
<feature type="compositionally biased region" description="Basic and acidic residues" evidence="2">
    <location>
        <begin position="1"/>
        <end position="16"/>
    </location>
</feature>